<keyword evidence="3" id="KW-1185">Reference proteome</keyword>
<dbReference type="Proteomes" id="UP000287166">
    <property type="component" value="Unassembled WGS sequence"/>
</dbReference>
<dbReference type="EMBL" id="BFAD01000007">
    <property type="protein sequence ID" value="GBE85466.1"/>
    <property type="molecule type" value="Genomic_DNA"/>
</dbReference>
<name>A0A401GTD1_9APHY</name>
<evidence type="ECO:0000313" key="2">
    <source>
        <dbReference type="EMBL" id="GBE85466.1"/>
    </source>
</evidence>
<gene>
    <name evidence="2" type="ORF">SCP_0706530</name>
</gene>
<dbReference type="RefSeq" id="XP_027616379.1">
    <property type="nucleotide sequence ID" value="XM_027760578.1"/>
</dbReference>
<organism evidence="2 3">
    <name type="scientific">Sparassis crispa</name>
    <dbReference type="NCBI Taxonomy" id="139825"/>
    <lineage>
        <taxon>Eukaryota</taxon>
        <taxon>Fungi</taxon>
        <taxon>Dikarya</taxon>
        <taxon>Basidiomycota</taxon>
        <taxon>Agaricomycotina</taxon>
        <taxon>Agaricomycetes</taxon>
        <taxon>Polyporales</taxon>
        <taxon>Sparassidaceae</taxon>
        <taxon>Sparassis</taxon>
    </lineage>
</organism>
<dbReference type="AlphaFoldDB" id="A0A401GTD1"/>
<reference evidence="2 3" key="1">
    <citation type="journal article" date="2018" name="Sci. Rep.">
        <title>Genome sequence of the cauliflower mushroom Sparassis crispa (Hanabiratake) and its association with beneficial usage.</title>
        <authorList>
            <person name="Kiyama R."/>
            <person name="Furutani Y."/>
            <person name="Kawaguchi K."/>
            <person name="Nakanishi T."/>
        </authorList>
    </citation>
    <scope>NUCLEOTIDE SEQUENCE [LARGE SCALE GENOMIC DNA]</scope>
</reference>
<feature type="compositionally biased region" description="Basic and acidic residues" evidence="1">
    <location>
        <begin position="25"/>
        <end position="36"/>
    </location>
</feature>
<comment type="caution">
    <text evidence="2">The sequence shown here is derived from an EMBL/GenBank/DDBJ whole genome shotgun (WGS) entry which is preliminary data.</text>
</comment>
<feature type="region of interest" description="Disordered" evidence="1">
    <location>
        <begin position="25"/>
        <end position="45"/>
    </location>
</feature>
<protein>
    <submittedName>
        <fullName evidence="2">Uncharacterized protein</fullName>
    </submittedName>
</protein>
<dbReference type="GeneID" id="38782383"/>
<proteinExistence type="predicted"/>
<dbReference type="InParanoid" id="A0A401GTD1"/>
<sequence>MQAIREALEQTRQAQNERFERIMDKLKNSSGDKVDPMDQPVPSGMRNSIEEIAVERGLYPSEVEDPTAGAPDIIIESAYHWLARPQQEGELDEDYNRRVLIYTRYLDKMASESERALRAFTFSLRHRS</sequence>
<accession>A0A401GTD1</accession>
<evidence type="ECO:0000256" key="1">
    <source>
        <dbReference type="SAM" id="MobiDB-lite"/>
    </source>
</evidence>
<evidence type="ECO:0000313" key="3">
    <source>
        <dbReference type="Proteomes" id="UP000287166"/>
    </source>
</evidence>